<protein>
    <submittedName>
        <fullName evidence="1">Uncharacterized protein</fullName>
    </submittedName>
</protein>
<name>A0A9D4IQF5_DREPO</name>
<evidence type="ECO:0000313" key="1">
    <source>
        <dbReference type="EMBL" id="KAH3780093.1"/>
    </source>
</evidence>
<sequence>MLHSDPVSVRSSAERQLDVRKNVSSADRSLFVTEVESDGSDVSSLPDAWRSNTLAGDRIICDRGLNIANN</sequence>
<reference evidence="1" key="2">
    <citation type="submission" date="2020-11" db="EMBL/GenBank/DDBJ databases">
        <authorList>
            <person name="McCartney M.A."/>
            <person name="Auch B."/>
            <person name="Kono T."/>
            <person name="Mallez S."/>
            <person name="Becker A."/>
            <person name="Gohl D.M."/>
            <person name="Silverstein K.A.T."/>
            <person name="Koren S."/>
            <person name="Bechman K.B."/>
            <person name="Herman A."/>
            <person name="Abrahante J.E."/>
            <person name="Garbe J."/>
        </authorList>
    </citation>
    <scope>NUCLEOTIDE SEQUENCE</scope>
    <source>
        <strain evidence="1">Duluth1</strain>
        <tissue evidence="1">Whole animal</tissue>
    </source>
</reference>
<proteinExistence type="predicted"/>
<gene>
    <name evidence="1" type="ORF">DPMN_157903</name>
</gene>
<dbReference type="AlphaFoldDB" id="A0A9D4IQF5"/>
<reference evidence="1" key="1">
    <citation type="journal article" date="2019" name="bioRxiv">
        <title>The Genome of the Zebra Mussel, Dreissena polymorpha: A Resource for Invasive Species Research.</title>
        <authorList>
            <person name="McCartney M.A."/>
            <person name="Auch B."/>
            <person name="Kono T."/>
            <person name="Mallez S."/>
            <person name="Zhang Y."/>
            <person name="Obille A."/>
            <person name="Becker A."/>
            <person name="Abrahante J.E."/>
            <person name="Garbe J."/>
            <person name="Badalamenti J.P."/>
            <person name="Herman A."/>
            <person name="Mangelson H."/>
            <person name="Liachko I."/>
            <person name="Sullivan S."/>
            <person name="Sone E.D."/>
            <person name="Koren S."/>
            <person name="Silverstein K.A.T."/>
            <person name="Beckman K.B."/>
            <person name="Gohl D.M."/>
        </authorList>
    </citation>
    <scope>NUCLEOTIDE SEQUENCE</scope>
    <source>
        <strain evidence="1">Duluth1</strain>
        <tissue evidence="1">Whole animal</tissue>
    </source>
</reference>
<dbReference type="Proteomes" id="UP000828390">
    <property type="component" value="Unassembled WGS sequence"/>
</dbReference>
<accession>A0A9D4IQF5</accession>
<keyword evidence="2" id="KW-1185">Reference proteome</keyword>
<dbReference type="EMBL" id="JAIWYP010000008">
    <property type="protein sequence ID" value="KAH3780093.1"/>
    <property type="molecule type" value="Genomic_DNA"/>
</dbReference>
<evidence type="ECO:0000313" key="2">
    <source>
        <dbReference type="Proteomes" id="UP000828390"/>
    </source>
</evidence>
<comment type="caution">
    <text evidence="1">The sequence shown here is derived from an EMBL/GenBank/DDBJ whole genome shotgun (WGS) entry which is preliminary data.</text>
</comment>
<organism evidence="1 2">
    <name type="scientific">Dreissena polymorpha</name>
    <name type="common">Zebra mussel</name>
    <name type="synonym">Mytilus polymorpha</name>
    <dbReference type="NCBI Taxonomy" id="45954"/>
    <lineage>
        <taxon>Eukaryota</taxon>
        <taxon>Metazoa</taxon>
        <taxon>Spiralia</taxon>
        <taxon>Lophotrochozoa</taxon>
        <taxon>Mollusca</taxon>
        <taxon>Bivalvia</taxon>
        <taxon>Autobranchia</taxon>
        <taxon>Heteroconchia</taxon>
        <taxon>Euheterodonta</taxon>
        <taxon>Imparidentia</taxon>
        <taxon>Neoheterodontei</taxon>
        <taxon>Myida</taxon>
        <taxon>Dreissenoidea</taxon>
        <taxon>Dreissenidae</taxon>
        <taxon>Dreissena</taxon>
    </lineage>
</organism>